<protein>
    <submittedName>
        <fullName evidence="1">Uncharacterized protein</fullName>
    </submittedName>
</protein>
<evidence type="ECO:0000313" key="2">
    <source>
        <dbReference type="Proteomes" id="UP000652176"/>
    </source>
</evidence>
<gene>
    <name evidence="1" type="ORF">IE877_13110</name>
</gene>
<reference evidence="1 2" key="1">
    <citation type="submission" date="2020-09" db="EMBL/GenBank/DDBJ databases">
        <title>Methylomonas albis sp. nov. and Methylomonas fluvii sp. nov.: Two cold-adapted methanotrophs from the River Elbe and an amended description of Methylovulum psychrotolerans strain Eb1.</title>
        <authorList>
            <person name="Bussmann I.K."/>
            <person name="Klings K.-W."/>
            <person name="Warnstedt J."/>
            <person name="Hoppert M."/>
            <person name="Saborowski A."/>
            <person name="Horn F."/>
            <person name="Liebner S."/>
        </authorList>
    </citation>
    <scope>NUCLEOTIDE SEQUENCE [LARGE SCALE GENOMIC DNA]</scope>
    <source>
        <strain evidence="1 2">EbA</strain>
    </source>
</reference>
<organism evidence="1 2">
    <name type="scientific">Methylomonas albis</name>
    <dbReference type="NCBI Taxonomy" id="1854563"/>
    <lineage>
        <taxon>Bacteria</taxon>
        <taxon>Pseudomonadati</taxon>
        <taxon>Pseudomonadota</taxon>
        <taxon>Gammaproteobacteria</taxon>
        <taxon>Methylococcales</taxon>
        <taxon>Methylococcaceae</taxon>
        <taxon>Methylomonas</taxon>
    </lineage>
</organism>
<keyword evidence="2" id="KW-1185">Reference proteome</keyword>
<accession>A0ABR9D1Y5</accession>
<dbReference type="Proteomes" id="UP000652176">
    <property type="component" value="Unassembled WGS sequence"/>
</dbReference>
<sequence length="55" mass="6048">MPTNRKMVRLCCGCGTPLRPREHHTCPTCLAYVKLYAGLASYKALAAIARQAGRK</sequence>
<dbReference type="EMBL" id="JACXSS010000001">
    <property type="protein sequence ID" value="MBD9356811.1"/>
    <property type="molecule type" value="Genomic_DNA"/>
</dbReference>
<evidence type="ECO:0000313" key="1">
    <source>
        <dbReference type="EMBL" id="MBD9356811.1"/>
    </source>
</evidence>
<name>A0ABR9D1Y5_9GAMM</name>
<comment type="caution">
    <text evidence="1">The sequence shown here is derived from an EMBL/GenBank/DDBJ whole genome shotgun (WGS) entry which is preliminary data.</text>
</comment>
<proteinExistence type="predicted"/>